<dbReference type="PRINTS" id="PR00037">
    <property type="entry name" value="HTHLACR"/>
</dbReference>
<accession>A0A1M6GLY5</accession>
<name>A0A1M6GLY5_9CLOT</name>
<dbReference type="PANTHER" id="PTHR30363:SF4">
    <property type="entry name" value="GLYCEROL-3-PHOSPHATE REGULON REPRESSOR"/>
    <property type="match status" value="1"/>
</dbReference>
<organism evidence="8 9">
    <name type="scientific">Clostridium amylolyticum</name>
    <dbReference type="NCBI Taxonomy" id="1121298"/>
    <lineage>
        <taxon>Bacteria</taxon>
        <taxon>Bacillati</taxon>
        <taxon>Bacillota</taxon>
        <taxon>Clostridia</taxon>
        <taxon>Eubacteriales</taxon>
        <taxon>Clostridiaceae</taxon>
        <taxon>Clostridium</taxon>
    </lineage>
</organism>
<dbReference type="InterPro" id="IPR050313">
    <property type="entry name" value="Carb_Metab_HTH_regulators"/>
</dbReference>
<dbReference type="PROSITE" id="PS00894">
    <property type="entry name" value="HTH_DEOR_1"/>
    <property type="match status" value="1"/>
</dbReference>
<keyword evidence="4" id="KW-0238">DNA-binding</keyword>
<evidence type="ECO:0000256" key="2">
    <source>
        <dbReference type="ARBA" id="ARBA00022491"/>
    </source>
</evidence>
<dbReference type="InterPro" id="IPR001034">
    <property type="entry name" value="DeoR_HTH"/>
</dbReference>
<evidence type="ECO:0000256" key="5">
    <source>
        <dbReference type="ARBA" id="ARBA00023163"/>
    </source>
</evidence>
<evidence type="ECO:0000256" key="6">
    <source>
        <dbReference type="ARBA" id="ARBA00024937"/>
    </source>
</evidence>
<dbReference type="Pfam" id="PF08220">
    <property type="entry name" value="HTH_DeoR"/>
    <property type="match status" value="1"/>
</dbReference>
<gene>
    <name evidence="8" type="ORF">SAMN05444401_2164</name>
</gene>
<dbReference type="SMART" id="SM00420">
    <property type="entry name" value="HTH_DEOR"/>
    <property type="match status" value="1"/>
</dbReference>
<evidence type="ECO:0000313" key="9">
    <source>
        <dbReference type="Proteomes" id="UP000184080"/>
    </source>
</evidence>
<dbReference type="RefSeq" id="WP_073006383.1">
    <property type="nucleotide sequence ID" value="NZ_FQZO01000003.1"/>
</dbReference>
<sequence>MLSKERSEEILKILKTKKQVSTKYLCKELYCSIATIRRDLIELEKAGMVKRCHGGVTLIPSYNMEYPHMFREMENQKEKNYICNLALDFISNGYAIFLDSSSTVSNICPMLKDYDNLTIVTNGVKTALDLVQLDSVTTFIAGGQLKSGSTSIVGELTGGFIDNFKADISIISCRGLDENGAYEANQTQALVKQHMIRNSKSTILLCDSSKFNTSHFYKLDSFANIEAIITDKEPSAKVLNSILQAGCEVIY</sequence>
<proteinExistence type="predicted"/>
<evidence type="ECO:0000256" key="4">
    <source>
        <dbReference type="ARBA" id="ARBA00023125"/>
    </source>
</evidence>
<dbReference type="OrthoDB" id="9797223at2"/>
<dbReference type="Gene3D" id="3.40.50.1360">
    <property type="match status" value="1"/>
</dbReference>
<dbReference type="InterPro" id="IPR014036">
    <property type="entry name" value="DeoR-like_C"/>
</dbReference>
<dbReference type="InterPro" id="IPR018356">
    <property type="entry name" value="Tscrpt_reg_HTH_DeoR_CS"/>
</dbReference>
<protein>
    <recommendedName>
        <fullName evidence="1">Lactose phosphotransferase system repressor</fullName>
    </recommendedName>
</protein>
<dbReference type="SMART" id="SM01134">
    <property type="entry name" value="DeoRC"/>
    <property type="match status" value="1"/>
</dbReference>
<evidence type="ECO:0000259" key="7">
    <source>
        <dbReference type="PROSITE" id="PS51000"/>
    </source>
</evidence>
<keyword evidence="2" id="KW-0678">Repressor</keyword>
<dbReference type="Gene3D" id="1.10.10.10">
    <property type="entry name" value="Winged helix-like DNA-binding domain superfamily/Winged helix DNA-binding domain"/>
    <property type="match status" value="1"/>
</dbReference>
<keyword evidence="3" id="KW-0805">Transcription regulation</keyword>
<dbReference type="GO" id="GO:0003700">
    <property type="term" value="F:DNA-binding transcription factor activity"/>
    <property type="evidence" value="ECO:0007669"/>
    <property type="project" value="InterPro"/>
</dbReference>
<dbReference type="GO" id="GO:0003677">
    <property type="term" value="F:DNA binding"/>
    <property type="evidence" value="ECO:0007669"/>
    <property type="project" value="UniProtKB-KW"/>
</dbReference>
<reference evidence="8 9" key="1">
    <citation type="submission" date="2016-11" db="EMBL/GenBank/DDBJ databases">
        <authorList>
            <person name="Jaros S."/>
            <person name="Januszkiewicz K."/>
            <person name="Wedrychowicz H."/>
        </authorList>
    </citation>
    <scope>NUCLEOTIDE SEQUENCE [LARGE SCALE GENOMIC DNA]</scope>
    <source>
        <strain evidence="8 9">DSM 21864</strain>
    </source>
</reference>
<dbReference type="Proteomes" id="UP000184080">
    <property type="component" value="Unassembled WGS sequence"/>
</dbReference>
<dbReference type="InterPro" id="IPR036390">
    <property type="entry name" value="WH_DNA-bd_sf"/>
</dbReference>
<dbReference type="EMBL" id="FQZO01000003">
    <property type="protein sequence ID" value="SHJ10931.1"/>
    <property type="molecule type" value="Genomic_DNA"/>
</dbReference>
<dbReference type="SUPFAM" id="SSF100950">
    <property type="entry name" value="NagB/RpiA/CoA transferase-like"/>
    <property type="match status" value="1"/>
</dbReference>
<dbReference type="SUPFAM" id="SSF46785">
    <property type="entry name" value="Winged helix' DNA-binding domain"/>
    <property type="match status" value="1"/>
</dbReference>
<feature type="domain" description="HTH deoR-type" evidence="7">
    <location>
        <begin position="3"/>
        <end position="58"/>
    </location>
</feature>
<dbReference type="PANTHER" id="PTHR30363">
    <property type="entry name" value="HTH-TYPE TRANSCRIPTIONAL REGULATOR SRLR-RELATED"/>
    <property type="match status" value="1"/>
</dbReference>
<dbReference type="InterPro" id="IPR037171">
    <property type="entry name" value="NagB/RpiA_transferase-like"/>
</dbReference>
<dbReference type="InterPro" id="IPR036388">
    <property type="entry name" value="WH-like_DNA-bd_sf"/>
</dbReference>
<comment type="function">
    <text evidence="6">Repressor of the lactose catabolism operon. Galactose-6-phosphate is the inducer.</text>
</comment>
<dbReference type="STRING" id="1121298.SAMN05444401_2164"/>
<evidence type="ECO:0000256" key="1">
    <source>
        <dbReference type="ARBA" id="ARBA00021390"/>
    </source>
</evidence>
<dbReference type="Pfam" id="PF00455">
    <property type="entry name" value="DeoRC"/>
    <property type="match status" value="1"/>
</dbReference>
<dbReference type="PROSITE" id="PS51000">
    <property type="entry name" value="HTH_DEOR_2"/>
    <property type="match status" value="1"/>
</dbReference>
<keyword evidence="5" id="KW-0804">Transcription</keyword>
<dbReference type="AlphaFoldDB" id="A0A1M6GLY5"/>
<evidence type="ECO:0000313" key="8">
    <source>
        <dbReference type="EMBL" id="SHJ10931.1"/>
    </source>
</evidence>
<keyword evidence="9" id="KW-1185">Reference proteome</keyword>
<evidence type="ECO:0000256" key="3">
    <source>
        <dbReference type="ARBA" id="ARBA00023015"/>
    </source>
</evidence>